<evidence type="ECO:0000313" key="2">
    <source>
        <dbReference type="EMBL" id="GHH56981.1"/>
    </source>
</evidence>
<sequence length="157" mass="16953">MSAPTITRTAHGPQQPGSVSTRAFQHEDGKFAQEFSSPVLTAPVELRNCGEIAAALHLSGRPLSNKLTVAELAELVVFALVTVGLDSIRHFDRAATVAMLTSARHHDRTGEELIELLPWSVSRMKLCTGLAYRLTCRAWRGGQPLPSRADAVPADLS</sequence>
<dbReference type="EMBL" id="BNAR01000017">
    <property type="protein sequence ID" value="GHH56981.1"/>
    <property type="molecule type" value="Genomic_DNA"/>
</dbReference>
<dbReference type="Proteomes" id="UP000605568">
    <property type="component" value="Unassembled WGS sequence"/>
</dbReference>
<protein>
    <submittedName>
        <fullName evidence="2">Uncharacterized protein</fullName>
    </submittedName>
</protein>
<dbReference type="RefSeq" id="WP_191304218.1">
    <property type="nucleotide sequence ID" value="NZ_BNAR01000017.1"/>
</dbReference>
<reference evidence="3" key="1">
    <citation type="journal article" date="2019" name="Int. J. Syst. Evol. Microbiol.">
        <title>The Global Catalogue of Microorganisms (GCM) 10K type strain sequencing project: providing services to taxonomists for standard genome sequencing and annotation.</title>
        <authorList>
            <consortium name="The Broad Institute Genomics Platform"/>
            <consortium name="The Broad Institute Genome Sequencing Center for Infectious Disease"/>
            <person name="Wu L."/>
            <person name="Ma J."/>
        </authorList>
    </citation>
    <scope>NUCLEOTIDE SEQUENCE [LARGE SCALE GENOMIC DNA]</scope>
    <source>
        <strain evidence="3">CGMCC 4.7367</strain>
    </source>
</reference>
<accession>A0ABQ3MQK5</accession>
<proteinExistence type="predicted"/>
<evidence type="ECO:0000313" key="3">
    <source>
        <dbReference type="Proteomes" id="UP000605568"/>
    </source>
</evidence>
<evidence type="ECO:0000256" key="1">
    <source>
        <dbReference type="SAM" id="MobiDB-lite"/>
    </source>
</evidence>
<keyword evidence="3" id="KW-1185">Reference proteome</keyword>
<gene>
    <name evidence="2" type="ORF">GCM10017774_75800</name>
</gene>
<comment type="caution">
    <text evidence="2">The sequence shown here is derived from an EMBL/GenBank/DDBJ whole genome shotgun (WGS) entry which is preliminary data.</text>
</comment>
<feature type="region of interest" description="Disordered" evidence="1">
    <location>
        <begin position="1"/>
        <end position="21"/>
    </location>
</feature>
<organism evidence="2 3">
    <name type="scientific">Lentzea cavernae</name>
    <dbReference type="NCBI Taxonomy" id="2020703"/>
    <lineage>
        <taxon>Bacteria</taxon>
        <taxon>Bacillati</taxon>
        <taxon>Actinomycetota</taxon>
        <taxon>Actinomycetes</taxon>
        <taxon>Pseudonocardiales</taxon>
        <taxon>Pseudonocardiaceae</taxon>
        <taxon>Lentzea</taxon>
    </lineage>
</organism>
<name>A0ABQ3MQK5_9PSEU</name>